<dbReference type="Proteomes" id="UP000305948">
    <property type="component" value="Unassembled WGS sequence"/>
</dbReference>
<accession>A0A5C3NA56</accession>
<protein>
    <submittedName>
        <fullName evidence="1">Poly hydrolase</fullName>
    </submittedName>
</protein>
<reference evidence="1 2" key="1">
    <citation type="journal article" date="2019" name="Nat. Ecol. Evol.">
        <title>Megaphylogeny resolves global patterns of mushroom evolution.</title>
        <authorList>
            <person name="Varga T."/>
            <person name="Krizsan K."/>
            <person name="Foldi C."/>
            <person name="Dima B."/>
            <person name="Sanchez-Garcia M."/>
            <person name="Sanchez-Ramirez S."/>
            <person name="Szollosi G.J."/>
            <person name="Szarkandi J.G."/>
            <person name="Papp V."/>
            <person name="Albert L."/>
            <person name="Andreopoulos W."/>
            <person name="Angelini C."/>
            <person name="Antonin V."/>
            <person name="Barry K.W."/>
            <person name="Bougher N.L."/>
            <person name="Buchanan P."/>
            <person name="Buyck B."/>
            <person name="Bense V."/>
            <person name="Catcheside P."/>
            <person name="Chovatia M."/>
            <person name="Cooper J."/>
            <person name="Damon W."/>
            <person name="Desjardin D."/>
            <person name="Finy P."/>
            <person name="Geml J."/>
            <person name="Haridas S."/>
            <person name="Hughes K."/>
            <person name="Justo A."/>
            <person name="Karasinski D."/>
            <person name="Kautmanova I."/>
            <person name="Kiss B."/>
            <person name="Kocsube S."/>
            <person name="Kotiranta H."/>
            <person name="LaButti K.M."/>
            <person name="Lechner B.E."/>
            <person name="Liimatainen K."/>
            <person name="Lipzen A."/>
            <person name="Lukacs Z."/>
            <person name="Mihaltcheva S."/>
            <person name="Morgado L.N."/>
            <person name="Niskanen T."/>
            <person name="Noordeloos M.E."/>
            <person name="Ohm R.A."/>
            <person name="Ortiz-Santana B."/>
            <person name="Ovrebo C."/>
            <person name="Racz N."/>
            <person name="Riley R."/>
            <person name="Savchenko A."/>
            <person name="Shiryaev A."/>
            <person name="Soop K."/>
            <person name="Spirin V."/>
            <person name="Szebenyi C."/>
            <person name="Tomsovsky M."/>
            <person name="Tulloss R.E."/>
            <person name="Uehling J."/>
            <person name="Grigoriev I.V."/>
            <person name="Vagvolgyi C."/>
            <person name="Papp T."/>
            <person name="Martin F.M."/>
            <person name="Miettinen O."/>
            <person name="Hibbett D.S."/>
            <person name="Nagy L.G."/>
        </authorList>
    </citation>
    <scope>NUCLEOTIDE SEQUENCE [LARGE SCALE GENOMIC DNA]</scope>
    <source>
        <strain evidence="1 2">OMC1185</strain>
    </source>
</reference>
<evidence type="ECO:0000313" key="1">
    <source>
        <dbReference type="EMBL" id="TFK53737.1"/>
    </source>
</evidence>
<evidence type="ECO:0000313" key="2">
    <source>
        <dbReference type="Proteomes" id="UP000305948"/>
    </source>
</evidence>
<organism evidence="1 2">
    <name type="scientific">Heliocybe sulcata</name>
    <dbReference type="NCBI Taxonomy" id="5364"/>
    <lineage>
        <taxon>Eukaryota</taxon>
        <taxon>Fungi</taxon>
        <taxon>Dikarya</taxon>
        <taxon>Basidiomycota</taxon>
        <taxon>Agaricomycotina</taxon>
        <taxon>Agaricomycetes</taxon>
        <taxon>Gloeophyllales</taxon>
        <taxon>Gloeophyllaceae</taxon>
        <taxon>Heliocybe</taxon>
    </lineage>
</organism>
<dbReference type="EMBL" id="ML213507">
    <property type="protein sequence ID" value="TFK53737.1"/>
    <property type="molecule type" value="Genomic_DNA"/>
</dbReference>
<keyword evidence="2" id="KW-1185">Reference proteome</keyword>
<dbReference type="InterPro" id="IPR029058">
    <property type="entry name" value="AB_hydrolase_fold"/>
</dbReference>
<sequence length="294" mass="32756">MNEDQIKTLQAWRDRLTEMPKERLEIRILTGKTPVVACVIDQRFSFTAYVPKCHSFDGPELPLLVLIHGGTRNPHLRTMIDFAEECGCVVLAPLFPCGIIDITDLHNYKALIYHDIRFDLILLSMIEQASCIWRVRKDRFFMHGVSAGGQFCHRFFYLYPQLLLGISIGSPGSITLPRADRPWPEGISDINEVFDVPDQPGQNHVPDFAAMAKVPVQFVVGESDIETSALRDKLGPEAAGGGNRIDRITALRDAWKKLGINGVLDIVPGVGHEGAKIALQAQKFLLPLVKNVAH</sequence>
<dbReference type="Gene3D" id="3.40.50.1820">
    <property type="entry name" value="alpha/beta hydrolase"/>
    <property type="match status" value="1"/>
</dbReference>
<name>A0A5C3NA56_9AGAM</name>
<keyword evidence="1" id="KW-0378">Hydrolase</keyword>
<dbReference type="GO" id="GO:0016787">
    <property type="term" value="F:hydrolase activity"/>
    <property type="evidence" value="ECO:0007669"/>
    <property type="project" value="UniProtKB-KW"/>
</dbReference>
<gene>
    <name evidence="1" type="ORF">OE88DRAFT_1275753</name>
</gene>
<dbReference type="SUPFAM" id="SSF53474">
    <property type="entry name" value="alpha/beta-Hydrolases"/>
    <property type="match status" value="1"/>
</dbReference>
<dbReference type="OrthoDB" id="2334691at2759"/>
<dbReference type="AlphaFoldDB" id="A0A5C3NA56"/>
<proteinExistence type="predicted"/>